<reference evidence="10" key="1">
    <citation type="submission" date="2022-03" db="EMBL/GenBank/DDBJ databases">
        <authorList>
            <person name="Santos J.D.N."/>
            <person name="Kallscheuer N."/>
            <person name="Jogler C."/>
            <person name="Lage O.M."/>
        </authorList>
    </citation>
    <scope>NUCLEOTIDE SEQUENCE</scope>
    <source>
        <strain evidence="10">M600PL45_2</strain>
    </source>
</reference>
<evidence type="ECO:0000256" key="4">
    <source>
        <dbReference type="ARBA" id="ARBA00022692"/>
    </source>
</evidence>
<evidence type="ECO:0000256" key="6">
    <source>
        <dbReference type="ARBA" id="ARBA00023136"/>
    </source>
</evidence>
<comment type="subcellular location">
    <subcellularLocation>
        <location evidence="1 7">Cell membrane</location>
        <topology evidence="1 7">Multi-pass membrane protein</topology>
    </subcellularLocation>
</comment>
<evidence type="ECO:0000256" key="8">
    <source>
        <dbReference type="SAM" id="MobiDB-lite"/>
    </source>
</evidence>
<evidence type="ECO:0000256" key="1">
    <source>
        <dbReference type="ARBA" id="ARBA00004651"/>
    </source>
</evidence>
<evidence type="ECO:0000313" key="11">
    <source>
        <dbReference type="Proteomes" id="UP001166784"/>
    </source>
</evidence>
<keyword evidence="6 7" id="KW-0472">Membrane</keyword>
<sequence length="298" mass="29691">MSVPARQQPDGLPSRLAQKLLSPRCRLAALLVLLSAAAISVVVYEPQQYVTGGLPAHLSGGLAGVLFTVSYGLCTAAFVPRPVLNVAAGALFGTQAGTAAAVVGTVIGSGLAFGLGRVLGQDALRPMLRKRWLTTADRQLSRHGFRSMLFIRLLPGVPFAASNYGAAVSRMGWTAFLTATALGVVPNTAAYVVAGSHAASPTSPLFLAAFAFIALSGLGGAVLAWRKRALLGGTAPSTAPSTGPSKAAAPAGTPHGTPAAGSTTSPPHSTPVPASATASATAHADAGNGPYGGGVPPS</sequence>
<feature type="transmembrane region" description="Helical" evidence="7">
    <location>
        <begin position="27"/>
        <end position="44"/>
    </location>
</feature>
<dbReference type="PANTHER" id="PTHR12677:SF59">
    <property type="entry name" value="GOLGI APPARATUS MEMBRANE PROTEIN TVP38-RELATED"/>
    <property type="match status" value="1"/>
</dbReference>
<comment type="caution">
    <text evidence="10">The sequence shown here is derived from an EMBL/GenBank/DDBJ whole genome shotgun (WGS) entry which is preliminary data.</text>
</comment>
<keyword evidence="11" id="KW-1185">Reference proteome</keyword>
<feature type="compositionally biased region" description="Polar residues" evidence="8">
    <location>
        <begin position="235"/>
        <end position="244"/>
    </location>
</feature>
<accession>A0ABS9SRQ8</accession>
<dbReference type="EMBL" id="JAKWJU010000002">
    <property type="protein sequence ID" value="MCH6158971.1"/>
    <property type="molecule type" value="Genomic_DNA"/>
</dbReference>
<dbReference type="Proteomes" id="UP001166784">
    <property type="component" value="Unassembled WGS sequence"/>
</dbReference>
<dbReference type="PANTHER" id="PTHR12677">
    <property type="entry name" value="GOLGI APPARATUS MEMBRANE PROTEIN TVP38-RELATED"/>
    <property type="match status" value="1"/>
</dbReference>
<keyword evidence="4 7" id="KW-0812">Transmembrane</keyword>
<evidence type="ECO:0000256" key="7">
    <source>
        <dbReference type="RuleBase" id="RU366058"/>
    </source>
</evidence>
<dbReference type="InterPro" id="IPR015414">
    <property type="entry name" value="TMEM64"/>
</dbReference>
<feature type="region of interest" description="Disordered" evidence="8">
    <location>
        <begin position="234"/>
        <end position="298"/>
    </location>
</feature>
<evidence type="ECO:0000256" key="5">
    <source>
        <dbReference type="ARBA" id="ARBA00022989"/>
    </source>
</evidence>
<dbReference type="Pfam" id="PF09335">
    <property type="entry name" value="VTT_dom"/>
    <property type="match status" value="1"/>
</dbReference>
<organism evidence="10 11">
    <name type="scientific">Streptomyces marispadix</name>
    <dbReference type="NCBI Taxonomy" id="2922868"/>
    <lineage>
        <taxon>Bacteria</taxon>
        <taxon>Bacillati</taxon>
        <taxon>Actinomycetota</taxon>
        <taxon>Actinomycetes</taxon>
        <taxon>Kitasatosporales</taxon>
        <taxon>Streptomycetaceae</taxon>
        <taxon>Streptomyces</taxon>
    </lineage>
</organism>
<protein>
    <recommendedName>
        <fullName evidence="7">TVP38/TMEM64 family membrane protein</fullName>
    </recommendedName>
</protein>
<proteinExistence type="inferred from homology"/>
<reference evidence="10" key="2">
    <citation type="journal article" date="2023" name="Int. J. Syst. Evol. Microbiol.">
        <title>Streptomyces marispadix sp. nov., isolated from marine beach sediment of the Northern Coast of Portugal.</title>
        <authorList>
            <person name="dos Santos J.D.N."/>
            <person name="Vitorino I.R."/>
            <person name="Kallscheuer N."/>
            <person name="Srivastava A."/>
            <person name="Krautwurst S."/>
            <person name="Marz M."/>
            <person name="Jogler C."/>
            <person name="Lobo Da Cunha A."/>
            <person name="Catita J."/>
            <person name="Goncalves H."/>
            <person name="Gonzalez I."/>
            <person name="Reyes F."/>
            <person name="Lage O.M."/>
        </authorList>
    </citation>
    <scope>NUCLEOTIDE SEQUENCE</scope>
    <source>
        <strain evidence="10">M600PL45_2</strain>
    </source>
</reference>
<gene>
    <name evidence="10" type="ORF">MMA15_00615</name>
</gene>
<keyword evidence="3 7" id="KW-1003">Cell membrane</keyword>
<comment type="similarity">
    <text evidence="2 7">Belongs to the TVP38/TMEM64 family.</text>
</comment>
<dbReference type="InterPro" id="IPR032816">
    <property type="entry name" value="VTT_dom"/>
</dbReference>
<name>A0ABS9SRQ8_9ACTN</name>
<evidence type="ECO:0000313" key="10">
    <source>
        <dbReference type="EMBL" id="MCH6158971.1"/>
    </source>
</evidence>
<feature type="domain" description="VTT" evidence="9">
    <location>
        <begin position="79"/>
        <end position="196"/>
    </location>
</feature>
<evidence type="ECO:0000259" key="9">
    <source>
        <dbReference type="Pfam" id="PF09335"/>
    </source>
</evidence>
<feature type="transmembrane region" description="Helical" evidence="7">
    <location>
        <begin position="205"/>
        <end position="225"/>
    </location>
</feature>
<keyword evidence="5 7" id="KW-1133">Transmembrane helix</keyword>
<evidence type="ECO:0000256" key="2">
    <source>
        <dbReference type="ARBA" id="ARBA00008640"/>
    </source>
</evidence>
<feature type="transmembrane region" description="Helical" evidence="7">
    <location>
        <begin position="56"/>
        <end position="79"/>
    </location>
</feature>
<feature type="transmembrane region" description="Helical" evidence="7">
    <location>
        <begin position="99"/>
        <end position="120"/>
    </location>
</feature>
<feature type="compositionally biased region" description="Low complexity" evidence="8">
    <location>
        <begin position="247"/>
        <end position="284"/>
    </location>
</feature>
<dbReference type="RefSeq" id="WP_241056978.1">
    <property type="nucleotide sequence ID" value="NZ_JAKWJU010000002.1"/>
</dbReference>
<evidence type="ECO:0000256" key="3">
    <source>
        <dbReference type="ARBA" id="ARBA00022475"/>
    </source>
</evidence>
<feature type="compositionally biased region" description="Gly residues" evidence="8">
    <location>
        <begin position="289"/>
        <end position="298"/>
    </location>
</feature>
<feature type="transmembrane region" description="Helical" evidence="7">
    <location>
        <begin position="173"/>
        <end position="193"/>
    </location>
</feature>